<protein>
    <submittedName>
        <fullName evidence="1">Uncharacterized protein</fullName>
    </submittedName>
</protein>
<gene>
    <name evidence="1" type="ORF">CRV2_00016060</name>
</gene>
<keyword evidence="2" id="KW-1185">Reference proteome</keyword>
<dbReference type="EMBL" id="CADEHS020000052">
    <property type="protein sequence ID" value="CAG9948960.1"/>
    <property type="molecule type" value="Genomic_DNA"/>
</dbReference>
<dbReference type="Proteomes" id="UP000836387">
    <property type="component" value="Unassembled WGS sequence"/>
</dbReference>
<evidence type="ECO:0000313" key="1">
    <source>
        <dbReference type="EMBL" id="CAG9948960.1"/>
    </source>
</evidence>
<evidence type="ECO:0000313" key="2">
    <source>
        <dbReference type="Proteomes" id="UP000836387"/>
    </source>
</evidence>
<reference evidence="1" key="2">
    <citation type="submission" date="2021-10" db="EMBL/GenBank/DDBJ databases">
        <authorList>
            <person name="Piombo E."/>
        </authorList>
    </citation>
    <scope>NUCLEOTIDE SEQUENCE</scope>
</reference>
<comment type="caution">
    <text evidence="1">The sequence shown here is derived from an EMBL/GenBank/DDBJ whole genome shotgun (WGS) entry which is preliminary data.</text>
</comment>
<organism evidence="1 2">
    <name type="scientific">Clonostachys rosea f. rosea IK726</name>
    <dbReference type="NCBI Taxonomy" id="1349383"/>
    <lineage>
        <taxon>Eukaryota</taxon>
        <taxon>Fungi</taxon>
        <taxon>Dikarya</taxon>
        <taxon>Ascomycota</taxon>
        <taxon>Pezizomycotina</taxon>
        <taxon>Sordariomycetes</taxon>
        <taxon>Hypocreomycetidae</taxon>
        <taxon>Hypocreales</taxon>
        <taxon>Bionectriaceae</taxon>
        <taxon>Clonostachys</taxon>
    </lineage>
</organism>
<name>A0ACA9U6K3_BIOOC</name>
<accession>A0ACA9U6K3</accession>
<reference evidence="1" key="1">
    <citation type="submission" date="2020-04" db="EMBL/GenBank/DDBJ databases">
        <authorList>
            <person name="Broberg M."/>
        </authorList>
    </citation>
    <scope>NUCLEOTIDE SEQUENCE</scope>
</reference>
<sequence>MESQPSVPNLTDIDRLKKALRLPLETTSTCLAITGNNRQCKKFIVYKDKIDPILTSLLLKPVPNTTPPLSSSSTDKLLSLLIKHCTCPRHHEHRNNSENIVSLDALRDLFHKWKQLEENGRTNDEASTTGTDGYQESQTCALSEGCQRKTGHETTFDDDGDNKNDEDGDEAHTNPHSDQSNEHQPSEHQIDEHSKGNGRANYELDGTEVRKSELRRNPVRRVRSQRENMLHATKDQAPTTLTTPPRTTNNSSKSEADSKDETFSRSEASTPIPITFSPPEPSFADTPDTEITTSPTGRQDMDGYFDSPSGNRGSSARSGEGLSIPPPKPSLLQPKMPEPLNEERPTTPSNSKNQESAGRGSTRRGRSVSTDKASARTPLHPSRTLTDGTKTAEIWEISAKSNALNDILTTMRTVAKGDYSVPGHVYAFKYKSVPGHIKIGFATDKGGSSEKSHVVLHPVGEHKDLHVWKRLKDQEDKCMDGMEILFAVYMSCAAGQMERLVHHTLYEEKRIAHCQNTACCTKHKEWFVVDKERAFEVISRWAEFSRLFPYNEIGSLGGSWHDHAYKYIKLSSSMTLNEWWNGPWNDFKEAQEIQHDQQLAAALEEKRISQQEETSLLDAQLELQLERNRLQQEKNELKQCATRLREEKVKRDLDRTRDRQQELQEQIERMSLS</sequence>
<proteinExistence type="predicted"/>